<dbReference type="EMBL" id="JARKIF010000010">
    <property type="protein sequence ID" value="KAJ7628489.1"/>
    <property type="molecule type" value="Genomic_DNA"/>
</dbReference>
<gene>
    <name evidence="6" type="ORF">FB45DRAFT_38905</name>
</gene>
<keyword evidence="4" id="KW-0560">Oxidoreductase</keyword>
<evidence type="ECO:0000313" key="7">
    <source>
        <dbReference type="Proteomes" id="UP001221142"/>
    </source>
</evidence>
<evidence type="ECO:0000256" key="1">
    <source>
        <dbReference type="ARBA" id="ARBA00001974"/>
    </source>
</evidence>
<dbReference type="InterPro" id="IPR050641">
    <property type="entry name" value="RIFMO-like"/>
</dbReference>
<keyword evidence="2" id="KW-0285">Flavoprotein</keyword>
<name>A0AAD7BR12_9AGAR</name>
<dbReference type="InterPro" id="IPR036188">
    <property type="entry name" value="FAD/NAD-bd_sf"/>
</dbReference>
<dbReference type="PANTHER" id="PTHR43004">
    <property type="entry name" value="TRK SYSTEM POTASSIUM UPTAKE PROTEIN"/>
    <property type="match status" value="1"/>
</dbReference>
<dbReference type="AlphaFoldDB" id="A0AAD7BR12"/>
<feature type="domain" description="FAD-binding" evidence="5">
    <location>
        <begin position="9"/>
        <end position="382"/>
    </location>
</feature>
<dbReference type="Gene3D" id="3.30.70.2450">
    <property type="match status" value="1"/>
</dbReference>
<organism evidence="6 7">
    <name type="scientific">Roridomyces roridus</name>
    <dbReference type="NCBI Taxonomy" id="1738132"/>
    <lineage>
        <taxon>Eukaryota</taxon>
        <taxon>Fungi</taxon>
        <taxon>Dikarya</taxon>
        <taxon>Basidiomycota</taxon>
        <taxon>Agaricomycotina</taxon>
        <taxon>Agaricomycetes</taxon>
        <taxon>Agaricomycetidae</taxon>
        <taxon>Agaricales</taxon>
        <taxon>Marasmiineae</taxon>
        <taxon>Mycenaceae</taxon>
        <taxon>Roridomyces</taxon>
    </lineage>
</organism>
<protein>
    <submittedName>
        <fullName evidence="6">FAD/NAD(P)-binding domain-containing protein</fullName>
    </submittedName>
</protein>
<dbReference type="GO" id="GO:0016709">
    <property type="term" value="F:oxidoreductase activity, acting on paired donors, with incorporation or reduction of molecular oxygen, NAD(P)H as one donor, and incorporation of one atom of oxygen"/>
    <property type="evidence" value="ECO:0007669"/>
    <property type="project" value="UniProtKB-ARBA"/>
</dbReference>
<dbReference type="Gene3D" id="3.50.50.60">
    <property type="entry name" value="FAD/NAD(P)-binding domain"/>
    <property type="match status" value="1"/>
</dbReference>
<dbReference type="InterPro" id="IPR002938">
    <property type="entry name" value="FAD-bd"/>
</dbReference>
<dbReference type="GO" id="GO:0071949">
    <property type="term" value="F:FAD binding"/>
    <property type="evidence" value="ECO:0007669"/>
    <property type="project" value="InterPro"/>
</dbReference>
<evidence type="ECO:0000256" key="3">
    <source>
        <dbReference type="ARBA" id="ARBA00022827"/>
    </source>
</evidence>
<accession>A0AAD7BR12</accession>
<dbReference type="PANTHER" id="PTHR43004:SF19">
    <property type="entry name" value="BINDING MONOOXYGENASE, PUTATIVE (JCVI)-RELATED"/>
    <property type="match status" value="1"/>
</dbReference>
<keyword evidence="3" id="KW-0274">FAD</keyword>
<dbReference type="SUPFAM" id="SSF51905">
    <property type="entry name" value="FAD/NAD(P)-binding domain"/>
    <property type="match status" value="1"/>
</dbReference>
<evidence type="ECO:0000256" key="2">
    <source>
        <dbReference type="ARBA" id="ARBA00022630"/>
    </source>
</evidence>
<dbReference type="Pfam" id="PF01494">
    <property type="entry name" value="FAD_binding_3"/>
    <property type="match status" value="1"/>
</dbReference>
<keyword evidence="7" id="KW-1185">Reference proteome</keyword>
<reference evidence="6" key="1">
    <citation type="submission" date="2023-03" db="EMBL/GenBank/DDBJ databases">
        <title>Massive genome expansion in bonnet fungi (Mycena s.s.) driven by repeated elements and novel gene families across ecological guilds.</title>
        <authorList>
            <consortium name="Lawrence Berkeley National Laboratory"/>
            <person name="Harder C.B."/>
            <person name="Miyauchi S."/>
            <person name="Viragh M."/>
            <person name="Kuo A."/>
            <person name="Thoen E."/>
            <person name="Andreopoulos B."/>
            <person name="Lu D."/>
            <person name="Skrede I."/>
            <person name="Drula E."/>
            <person name="Henrissat B."/>
            <person name="Morin E."/>
            <person name="Kohler A."/>
            <person name="Barry K."/>
            <person name="LaButti K."/>
            <person name="Morin E."/>
            <person name="Salamov A."/>
            <person name="Lipzen A."/>
            <person name="Mereny Z."/>
            <person name="Hegedus B."/>
            <person name="Baldrian P."/>
            <person name="Stursova M."/>
            <person name="Weitz H."/>
            <person name="Taylor A."/>
            <person name="Grigoriev I.V."/>
            <person name="Nagy L.G."/>
            <person name="Martin F."/>
            <person name="Kauserud H."/>
        </authorList>
    </citation>
    <scope>NUCLEOTIDE SEQUENCE</scope>
    <source>
        <strain evidence="6">9284</strain>
    </source>
</reference>
<comment type="caution">
    <text evidence="6">The sequence shown here is derived from an EMBL/GenBank/DDBJ whole genome shotgun (WGS) entry which is preliminary data.</text>
</comment>
<proteinExistence type="predicted"/>
<dbReference type="PRINTS" id="PR00420">
    <property type="entry name" value="RNGMNOXGNASE"/>
</dbReference>
<evidence type="ECO:0000256" key="4">
    <source>
        <dbReference type="ARBA" id="ARBA00023002"/>
    </source>
</evidence>
<evidence type="ECO:0000259" key="5">
    <source>
        <dbReference type="Pfam" id="PF01494"/>
    </source>
</evidence>
<evidence type="ECO:0000313" key="6">
    <source>
        <dbReference type="EMBL" id="KAJ7628489.1"/>
    </source>
</evidence>
<sequence length="440" mass="47742">MSNSLPSSIEVCIVGAGPSGLACALGLAARQIPFVIVDALPEGHNGSRAIALNPGALEALAAFNPQVSADIVAAGIQGQAATMVDRHDKTVFNIPFKENLEAHTQFPFGLVLPQHAAERQMRRGLQRHNHHAHFSKRVTQIAEVAQGSQYELQFESGEVLTARYVVAADGPKSFLRSFAGIHLRDPHTNKLSAPGPTDPSFVVADVLFDKSSTTGLPRDRLLIRLGDDGFVLTGPMLDPSLPEEQSQTLFRLYIGMPHTPPSNPDIDYLQKILDARGPGSATTPRNVPKISQVLHSSRYRTRNTLADKFMHATKGGAYIILVGDAAHTYGPAGGQGMSAGIADGAELAEAIHVCLQAEKIDVERILEAYATRRRGFARHVIDLVHRMSETEKGGAGWGQYLNVTLLWLITRVPFVKRLVMWDVSGLGRVNLRATEAWKNV</sequence>
<comment type="cofactor">
    <cofactor evidence="1">
        <name>FAD</name>
        <dbReference type="ChEBI" id="CHEBI:57692"/>
    </cofactor>
</comment>
<dbReference type="Proteomes" id="UP001221142">
    <property type="component" value="Unassembled WGS sequence"/>
</dbReference>